<evidence type="ECO:0000313" key="6">
    <source>
        <dbReference type="Proteomes" id="UP001219933"/>
    </source>
</evidence>
<reference evidence="5" key="1">
    <citation type="submission" date="2023-03" db="EMBL/GenBank/DDBJ databases">
        <title>Mating type loci evolution in Malassezia.</title>
        <authorList>
            <person name="Coelho M.A."/>
        </authorList>
    </citation>
    <scope>NUCLEOTIDE SEQUENCE</scope>
    <source>
        <strain evidence="5">CBS 11721</strain>
    </source>
</reference>
<evidence type="ECO:0000256" key="3">
    <source>
        <dbReference type="RuleBase" id="RU361240"/>
    </source>
</evidence>
<dbReference type="CDD" id="cd03880">
    <property type="entry name" value="M28_QC_like"/>
    <property type="match status" value="1"/>
</dbReference>
<dbReference type="GO" id="GO:0008270">
    <property type="term" value="F:zinc ion binding"/>
    <property type="evidence" value="ECO:0007669"/>
    <property type="project" value="TreeGrafter"/>
</dbReference>
<keyword evidence="2 5" id="KW-0012">Acyltransferase</keyword>
<dbReference type="Pfam" id="PF04389">
    <property type="entry name" value="Peptidase_M28"/>
    <property type="match status" value="1"/>
</dbReference>
<keyword evidence="6" id="KW-1185">Reference proteome</keyword>
<dbReference type="EMBL" id="CP119880">
    <property type="protein sequence ID" value="WFD36019.1"/>
    <property type="molecule type" value="Genomic_DNA"/>
</dbReference>
<keyword evidence="3" id="KW-0479">Metal-binding</keyword>
<dbReference type="EC" id="3.4.-.-" evidence="3"/>
<keyword evidence="3" id="KW-0645">Protease</keyword>
<proteinExistence type="inferred from homology"/>
<evidence type="ECO:0000256" key="2">
    <source>
        <dbReference type="ARBA" id="ARBA00023315"/>
    </source>
</evidence>
<gene>
    <name evidence="5" type="ORF">MCUN1_002890</name>
</gene>
<organism evidence="5 6">
    <name type="scientific">Malassezia cuniculi</name>
    <dbReference type="NCBI Taxonomy" id="948313"/>
    <lineage>
        <taxon>Eukaryota</taxon>
        <taxon>Fungi</taxon>
        <taxon>Dikarya</taxon>
        <taxon>Basidiomycota</taxon>
        <taxon>Ustilaginomycotina</taxon>
        <taxon>Malasseziomycetes</taxon>
        <taxon>Malasseziales</taxon>
        <taxon>Malasseziaceae</taxon>
        <taxon>Malassezia</taxon>
    </lineage>
</organism>
<dbReference type="InterPro" id="IPR007484">
    <property type="entry name" value="Peptidase_M28"/>
</dbReference>
<dbReference type="GO" id="GO:0008233">
    <property type="term" value="F:peptidase activity"/>
    <property type="evidence" value="ECO:0007669"/>
    <property type="project" value="UniProtKB-KW"/>
</dbReference>
<keyword evidence="3" id="KW-0732">Signal</keyword>
<keyword evidence="3" id="KW-0378">Hydrolase</keyword>
<evidence type="ECO:0000256" key="1">
    <source>
        <dbReference type="ARBA" id="ARBA00022679"/>
    </source>
</evidence>
<dbReference type="AlphaFoldDB" id="A0AAF0EWV6"/>
<dbReference type="Proteomes" id="UP001219933">
    <property type="component" value="Chromosome 4"/>
</dbReference>
<dbReference type="Gene3D" id="3.40.630.10">
    <property type="entry name" value="Zn peptidases"/>
    <property type="match status" value="1"/>
</dbReference>
<feature type="signal peptide" evidence="3">
    <location>
        <begin position="1"/>
        <end position="23"/>
    </location>
</feature>
<dbReference type="GO" id="GO:0006508">
    <property type="term" value="P:proteolysis"/>
    <property type="evidence" value="ECO:0007669"/>
    <property type="project" value="UniProtKB-KW"/>
</dbReference>
<dbReference type="SUPFAM" id="SSF53187">
    <property type="entry name" value="Zn-dependent exopeptidases"/>
    <property type="match status" value="1"/>
</dbReference>
<dbReference type="PANTHER" id="PTHR12283">
    <property type="entry name" value="GLUTAMINYL-PEPTIDE CYCLOTRANSFERASE"/>
    <property type="match status" value="1"/>
</dbReference>
<dbReference type="InterPro" id="IPR040234">
    <property type="entry name" value="QC/QCL"/>
</dbReference>
<feature type="chain" id="PRO_5041770442" description="Peptide hydrolase" evidence="3">
    <location>
        <begin position="24"/>
        <end position="357"/>
    </location>
</feature>
<dbReference type="PANTHER" id="PTHR12283:SF6">
    <property type="entry name" value="GLUTAMINYL-PEPTIDE CYCLOTRANSFERASE-RELATED"/>
    <property type="match status" value="1"/>
</dbReference>
<evidence type="ECO:0000313" key="5">
    <source>
        <dbReference type="EMBL" id="WFD36019.1"/>
    </source>
</evidence>
<accession>A0AAF0EWV6</accession>
<name>A0AAF0EWV6_9BASI</name>
<keyword evidence="3" id="KW-0862">Zinc</keyword>
<comment type="similarity">
    <text evidence="3">Belongs to the peptidase M28 family.</text>
</comment>
<sequence>MHAPPLVLLLAACLVCFVSTAAARTTEEELVDMITKVDPAPILDFSRDSLLARILIPRQPGTENSTLVREAIIEKLQSTGNKWHIETPSFIADTPLGKKNMTNIIATRDPGAARHLVLAAHYDSKYYSEKSGMSQFVGATDSAVPCAMLVDTALALDGLLDAYTQSKQASRVGHAGMADDISLQLVFFDGEEAYETWTATDSVYGARNLAHAWSNTWLTDSYHGGAVPMRQIDMIDHLVLLDLIGAKEPKIASYYESTRWVYDMLKRAEDKLRTVARIAPAGKSAPPQIFTGDAGITQISDDHLPFIERGVPIVHVIPWPFPSVWHKIQDDVSALDYDTIYAFAQIVRLFTAEYLGL</sequence>
<keyword evidence="1 5" id="KW-0808">Transferase</keyword>
<dbReference type="GO" id="GO:0016603">
    <property type="term" value="F:glutaminyl-peptide cyclotransferase activity"/>
    <property type="evidence" value="ECO:0007669"/>
    <property type="project" value="InterPro"/>
</dbReference>
<protein>
    <recommendedName>
        <fullName evidence="3">Peptide hydrolase</fullName>
        <ecNumber evidence="3">3.4.-.-</ecNumber>
    </recommendedName>
</protein>
<feature type="domain" description="Peptidase M28" evidence="4">
    <location>
        <begin position="103"/>
        <end position="349"/>
    </location>
</feature>
<evidence type="ECO:0000259" key="4">
    <source>
        <dbReference type="Pfam" id="PF04389"/>
    </source>
</evidence>
<dbReference type="InterPro" id="IPR037457">
    <property type="entry name" value="M28_QC"/>
</dbReference>